<dbReference type="STRING" id="400092.PKOR_04825"/>
<dbReference type="InterPro" id="IPR025380">
    <property type="entry name" value="DUF4369"/>
</dbReference>
<dbReference type="PATRIC" id="fig|400092.3.peg.1079"/>
<gene>
    <name evidence="2" type="ORF">PKOR_04825</name>
</gene>
<organism evidence="2 3">
    <name type="scientific">Pontibacter korlensis</name>
    <dbReference type="NCBI Taxonomy" id="400092"/>
    <lineage>
        <taxon>Bacteria</taxon>
        <taxon>Pseudomonadati</taxon>
        <taxon>Bacteroidota</taxon>
        <taxon>Cytophagia</taxon>
        <taxon>Cytophagales</taxon>
        <taxon>Hymenobacteraceae</taxon>
        <taxon>Pontibacter</taxon>
    </lineage>
</organism>
<sequence length="172" mass="19640">MSGVEEDTWIYLKSTTPPLLDSALVKNGRFEFQGQLHDKVLYTMIGFKGPFYTADGAFKEYRLSDATVLWLENSQIILEGERGKLHEAKVTGSETQQDFMQLLSLPPGGLEKIMSFIQQSPSSSFLSVFLLDKHKEAFGREETAKLFSLLSETRRETMYGRRISEYLQPNKE</sequence>
<dbReference type="Proteomes" id="UP000033109">
    <property type="component" value="Chromosome"/>
</dbReference>
<feature type="domain" description="DUF4369" evidence="1">
    <location>
        <begin position="4"/>
        <end position="99"/>
    </location>
</feature>
<dbReference type="Pfam" id="PF14289">
    <property type="entry name" value="DUF4369"/>
    <property type="match status" value="1"/>
</dbReference>
<evidence type="ECO:0000259" key="1">
    <source>
        <dbReference type="Pfam" id="PF14289"/>
    </source>
</evidence>
<protein>
    <recommendedName>
        <fullName evidence="1">DUF4369 domain-containing protein</fullName>
    </recommendedName>
</protein>
<dbReference type="KEGG" id="pko:PKOR_04825"/>
<proteinExistence type="predicted"/>
<reference evidence="2 3" key="1">
    <citation type="journal article" date="2015" name="Sci. Rep.">
        <title>Unraveling adaptation of Pontibacter korlensis to radiation and infertility in desert through complete genome and comparative transcriptomic analysis.</title>
        <authorList>
            <person name="Dai J."/>
            <person name="Dai W."/>
            <person name="Qiu C."/>
            <person name="Yang Z."/>
            <person name="Zhang Y."/>
            <person name="Zhou M."/>
            <person name="Zhang L."/>
            <person name="Fang C."/>
            <person name="Gao Q."/>
            <person name="Yang Q."/>
            <person name="Li X."/>
            <person name="Wang Z."/>
            <person name="Wang Z."/>
            <person name="Jia Z."/>
            <person name="Chen X."/>
        </authorList>
    </citation>
    <scope>NUCLEOTIDE SEQUENCE [LARGE SCALE GENOMIC DNA]</scope>
    <source>
        <strain evidence="2 3">X14-1T</strain>
    </source>
</reference>
<dbReference type="EMBL" id="CP009621">
    <property type="protein sequence ID" value="AKD02570.1"/>
    <property type="molecule type" value="Genomic_DNA"/>
</dbReference>
<evidence type="ECO:0000313" key="3">
    <source>
        <dbReference type="Proteomes" id="UP000033109"/>
    </source>
</evidence>
<dbReference type="HOGENOM" id="CLU_1553862_0_0_10"/>
<name>A0A0E3ZCP5_9BACT</name>
<dbReference type="AlphaFoldDB" id="A0A0E3ZCP5"/>
<evidence type="ECO:0000313" key="2">
    <source>
        <dbReference type="EMBL" id="AKD02570.1"/>
    </source>
</evidence>
<accession>A0A0E3ZCP5</accession>
<keyword evidence="3" id="KW-1185">Reference proteome</keyword>